<dbReference type="EMBL" id="CADCUX010000584">
    <property type="protein sequence ID" value="CAA9432500.1"/>
    <property type="molecule type" value="Genomic_DNA"/>
</dbReference>
<gene>
    <name evidence="4" type="ORF">AVDCRST_MAG51-2734</name>
</gene>
<protein>
    <submittedName>
        <fullName evidence="4">Uncharacterized protein</fullName>
    </submittedName>
</protein>
<sequence length="191" mass="21825">MRWRMILLVLAILAVAGFAAQNWPEFNRRTTLNFGILQSEAPLGLILLTLLGLVLLIFVASVASMRTRSLMESRQHAKALHAQRELADKAEASRFTDLRQVLDSHLRESRQHETLANKEMEKTMAQHQRELRNQLEQMYHLLTSRITELERRIDPRAVRSEPPLVGRVDNVTPGRPVDPLGVQGPQGRERV</sequence>
<keyword evidence="3" id="KW-1133">Transmembrane helix</keyword>
<accession>A0A6J4Q3U6</accession>
<evidence type="ECO:0000313" key="4">
    <source>
        <dbReference type="EMBL" id="CAA9432500.1"/>
    </source>
</evidence>
<feature type="coiled-coil region" evidence="1">
    <location>
        <begin position="110"/>
        <end position="152"/>
    </location>
</feature>
<keyword evidence="1" id="KW-0175">Coiled coil</keyword>
<organism evidence="4">
    <name type="scientific">uncultured Ramlibacter sp</name>
    <dbReference type="NCBI Taxonomy" id="260755"/>
    <lineage>
        <taxon>Bacteria</taxon>
        <taxon>Pseudomonadati</taxon>
        <taxon>Pseudomonadota</taxon>
        <taxon>Betaproteobacteria</taxon>
        <taxon>Burkholderiales</taxon>
        <taxon>Comamonadaceae</taxon>
        <taxon>Ramlibacter</taxon>
        <taxon>environmental samples</taxon>
    </lineage>
</organism>
<evidence type="ECO:0000256" key="3">
    <source>
        <dbReference type="SAM" id="Phobius"/>
    </source>
</evidence>
<feature type="region of interest" description="Disordered" evidence="2">
    <location>
        <begin position="160"/>
        <end position="191"/>
    </location>
</feature>
<proteinExistence type="predicted"/>
<feature type="transmembrane region" description="Helical" evidence="3">
    <location>
        <begin position="43"/>
        <end position="65"/>
    </location>
</feature>
<reference evidence="4" key="1">
    <citation type="submission" date="2020-02" db="EMBL/GenBank/DDBJ databases">
        <authorList>
            <person name="Meier V. D."/>
        </authorList>
    </citation>
    <scope>NUCLEOTIDE SEQUENCE</scope>
    <source>
        <strain evidence="4">AVDCRST_MAG51</strain>
    </source>
</reference>
<evidence type="ECO:0000256" key="1">
    <source>
        <dbReference type="SAM" id="Coils"/>
    </source>
</evidence>
<dbReference type="AlphaFoldDB" id="A0A6J4Q3U6"/>
<evidence type="ECO:0000256" key="2">
    <source>
        <dbReference type="SAM" id="MobiDB-lite"/>
    </source>
</evidence>
<keyword evidence="3" id="KW-0472">Membrane</keyword>
<name>A0A6J4Q3U6_9BURK</name>
<keyword evidence="3" id="KW-0812">Transmembrane</keyword>